<dbReference type="InterPro" id="IPR018110">
    <property type="entry name" value="Mandel_Rmase/mucon_lact_enz_CS"/>
</dbReference>
<evidence type="ECO:0000256" key="3">
    <source>
        <dbReference type="ARBA" id="ARBA00013142"/>
    </source>
</evidence>
<dbReference type="Gene3D" id="3.30.390.10">
    <property type="entry name" value="Enolase-like, N-terminal domain"/>
    <property type="match status" value="1"/>
</dbReference>
<dbReference type="PANTHER" id="PTHR13794:SF58">
    <property type="entry name" value="MITOCHONDRIAL ENOLASE SUPERFAMILY MEMBER 1"/>
    <property type="match status" value="1"/>
</dbReference>
<dbReference type="SUPFAM" id="SSF51604">
    <property type="entry name" value="Enolase C-terminal domain-like"/>
    <property type="match status" value="1"/>
</dbReference>
<reference evidence="11" key="1">
    <citation type="journal article" date="2013" name="PLoS ONE">
        <title>Gene expression in gut symbiotic organ of stinkbug affected by extracellular bacterial symbiont.</title>
        <authorList>
            <person name="Futahashi R."/>
            <person name="Tanaka K."/>
            <person name="Tanahashi M."/>
            <person name="Nikoh N."/>
            <person name="Kikuchi Y."/>
            <person name="Lee B.L."/>
            <person name="Fukatsu T."/>
        </authorList>
    </citation>
    <scope>NUCLEOTIDE SEQUENCE</scope>
    <source>
        <tissue evidence="11">Midgut</tissue>
    </source>
</reference>
<comment type="cofactor">
    <cofactor evidence="2">
        <name>Mg(2+)</name>
        <dbReference type="ChEBI" id="CHEBI:18420"/>
    </cofactor>
</comment>
<dbReference type="SMART" id="SM00922">
    <property type="entry name" value="MR_MLE"/>
    <property type="match status" value="1"/>
</dbReference>
<evidence type="ECO:0000256" key="1">
    <source>
        <dbReference type="ARBA" id="ARBA00001737"/>
    </source>
</evidence>
<dbReference type="GO" id="GO:0000287">
    <property type="term" value="F:magnesium ion binding"/>
    <property type="evidence" value="ECO:0007669"/>
    <property type="project" value="TreeGrafter"/>
</dbReference>
<dbReference type="SFLD" id="SFLDS00001">
    <property type="entry name" value="Enolase"/>
    <property type="match status" value="1"/>
</dbReference>
<dbReference type="FunFam" id="3.20.20.120:FF:000007">
    <property type="entry name" value="Mitochondrial enolase superfamily member 1"/>
    <property type="match status" value="1"/>
</dbReference>
<evidence type="ECO:0000256" key="5">
    <source>
        <dbReference type="ARBA" id="ARBA00022842"/>
    </source>
</evidence>
<dbReference type="SFLD" id="SFLDG00179">
    <property type="entry name" value="mandelate_racemase"/>
    <property type="match status" value="1"/>
</dbReference>
<dbReference type="PANTHER" id="PTHR13794">
    <property type="entry name" value="ENOLASE SUPERFAMILY, MANDELATE RACEMASE"/>
    <property type="match status" value="1"/>
</dbReference>
<dbReference type="AlphaFoldDB" id="R4WII9"/>
<dbReference type="InterPro" id="IPR013341">
    <property type="entry name" value="Mandelate_racemase_N_dom"/>
</dbReference>
<dbReference type="InterPro" id="IPR036849">
    <property type="entry name" value="Enolase-like_C_sf"/>
</dbReference>
<keyword evidence="5" id="KW-0460">Magnesium</keyword>
<protein>
    <recommendedName>
        <fullName evidence="8">Mitochondrial enolase superfamily member 1</fullName>
        <ecNumber evidence="3">4.2.1.68</ecNumber>
    </recommendedName>
    <alternativeName>
        <fullName evidence="9">L-fuconate dehydratase</fullName>
    </alternativeName>
</protein>
<dbReference type="GO" id="GO:0009063">
    <property type="term" value="P:amino acid catabolic process"/>
    <property type="evidence" value="ECO:0007669"/>
    <property type="project" value="InterPro"/>
</dbReference>
<comment type="similarity">
    <text evidence="7">Belongs to the mandelate racemase/muconate lactonizing enzyme family. ENOSF1 subfamily.</text>
</comment>
<dbReference type="SUPFAM" id="SSF54826">
    <property type="entry name" value="Enolase N-terminal domain-like"/>
    <property type="match status" value="1"/>
</dbReference>
<proteinExistence type="evidence at transcript level"/>
<keyword evidence="6" id="KW-0456">Lyase</keyword>
<dbReference type="GO" id="GO:0050023">
    <property type="term" value="F:L-fuconate dehydratase activity"/>
    <property type="evidence" value="ECO:0007669"/>
    <property type="project" value="UniProtKB-EC"/>
</dbReference>
<dbReference type="GO" id="GO:0016052">
    <property type="term" value="P:carbohydrate catabolic process"/>
    <property type="evidence" value="ECO:0007669"/>
    <property type="project" value="InterPro"/>
</dbReference>
<evidence type="ECO:0000256" key="2">
    <source>
        <dbReference type="ARBA" id="ARBA00001946"/>
    </source>
</evidence>
<sequence length="439" mass="50005">MYEDISITQITVKDLRFPTSLQHDGSDAMHTNPDYSCAYVLLETNNNQKGYGLTFTLGKGTEVVTCCIKAMEGLIVGRKVKDIFEHFGNFWRTLTSDSQMRWIGPEKGVIHLATAAIINALWDLWARLEGKPVWKLLVDLPPEKLVSVIDFRYITDVITREEAIQMLKNREEGKANREKELLENGYPAYTTQVGWIGYSTDKVKSLCKEYLNKGFTAFKIKVGQNLEEDRKRCAMVRECIGDTNVLMVDANQVWDVNEAIEWMKNLAEFKPLWIEEPTSPDDILGHATIAKELKNYNIGVATGEMCCNRVMFKQLLQAKAIEYCQIDSARIGGINEILAVYLMAEKLKVKVCPHAGGIGLCEMVQHLQFWDFISLSGSKEGKYIEYVDQQHEHFKVPVVIQSAAYIPPLEPGYSVEIFPDTMRKHEFPNGEIWKNIRTS</sequence>
<evidence type="ECO:0000259" key="10">
    <source>
        <dbReference type="SMART" id="SM00922"/>
    </source>
</evidence>
<feature type="domain" description="Mandelate racemase/muconate lactonizing enzyme C-terminal" evidence="10">
    <location>
        <begin position="200"/>
        <end position="296"/>
    </location>
</feature>
<dbReference type="CDD" id="cd03324">
    <property type="entry name" value="rTSbeta_L-fuconate_dehydratase"/>
    <property type="match status" value="1"/>
</dbReference>
<dbReference type="Pfam" id="PF13378">
    <property type="entry name" value="MR_MLE_C"/>
    <property type="match status" value="1"/>
</dbReference>
<evidence type="ECO:0000256" key="9">
    <source>
        <dbReference type="ARBA" id="ARBA00078003"/>
    </source>
</evidence>
<dbReference type="InterPro" id="IPR029017">
    <property type="entry name" value="Enolase-like_N"/>
</dbReference>
<dbReference type="InterPro" id="IPR046945">
    <property type="entry name" value="RHMD-like"/>
</dbReference>
<accession>R4WII9</accession>
<evidence type="ECO:0000256" key="8">
    <source>
        <dbReference type="ARBA" id="ARBA00073815"/>
    </source>
</evidence>
<evidence type="ECO:0000313" key="11">
    <source>
        <dbReference type="EMBL" id="BAN20455.1"/>
    </source>
</evidence>
<dbReference type="Gene3D" id="3.20.20.120">
    <property type="entry name" value="Enolase-like C-terminal domain"/>
    <property type="match status" value="1"/>
</dbReference>
<evidence type="ECO:0000256" key="4">
    <source>
        <dbReference type="ARBA" id="ARBA00022723"/>
    </source>
</evidence>
<dbReference type="InterPro" id="IPR034610">
    <property type="entry name" value="L-fuconate_dehydratase"/>
</dbReference>
<dbReference type="EC" id="4.2.1.68" evidence="3"/>
<dbReference type="PROSITE" id="PS00909">
    <property type="entry name" value="MR_MLE_2"/>
    <property type="match status" value="1"/>
</dbReference>
<dbReference type="InterPro" id="IPR029065">
    <property type="entry name" value="Enolase_C-like"/>
</dbReference>
<name>R4WII9_RIPPE</name>
<evidence type="ECO:0000256" key="6">
    <source>
        <dbReference type="ARBA" id="ARBA00023239"/>
    </source>
</evidence>
<dbReference type="Pfam" id="PF02746">
    <property type="entry name" value="MR_MLE_N"/>
    <property type="match status" value="1"/>
</dbReference>
<dbReference type="SFLD" id="SFLDF00111">
    <property type="entry name" value="L-fuconate_dehydratase"/>
    <property type="match status" value="1"/>
</dbReference>
<keyword evidence="4" id="KW-0479">Metal-binding</keyword>
<comment type="catalytic activity">
    <reaction evidence="1">
        <text>L-fuconate = 2-dehydro-3-deoxy-L-fuconate + H2O</text>
        <dbReference type="Rhea" id="RHEA:22772"/>
        <dbReference type="ChEBI" id="CHEBI:15377"/>
        <dbReference type="ChEBI" id="CHEBI:21291"/>
        <dbReference type="ChEBI" id="CHEBI:37448"/>
        <dbReference type="EC" id="4.2.1.68"/>
    </reaction>
</comment>
<organism evidence="11">
    <name type="scientific">Riptortus pedestris</name>
    <name type="common">Bean bug</name>
    <dbReference type="NCBI Taxonomy" id="329032"/>
    <lineage>
        <taxon>Eukaryota</taxon>
        <taxon>Metazoa</taxon>
        <taxon>Ecdysozoa</taxon>
        <taxon>Arthropoda</taxon>
        <taxon>Hexapoda</taxon>
        <taxon>Insecta</taxon>
        <taxon>Pterygota</taxon>
        <taxon>Neoptera</taxon>
        <taxon>Paraneoptera</taxon>
        <taxon>Hemiptera</taxon>
        <taxon>Heteroptera</taxon>
        <taxon>Panheteroptera</taxon>
        <taxon>Pentatomomorpha</taxon>
        <taxon>Coreoidea</taxon>
        <taxon>Alydidae</taxon>
        <taxon>Riptortus</taxon>
    </lineage>
</organism>
<dbReference type="EMBL" id="AK417240">
    <property type="protein sequence ID" value="BAN20455.1"/>
    <property type="molecule type" value="mRNA"/>
</dbReference>
<dbReference type="InterPro" id="IPR013342">
    <property type="entry name" value="Mandelate_racemase_C"/>
</dbReference>
<evidence type="ECO:0000256" key="7">
    <source>
        <dbReference type="ARBA" id="ARBA00061144"/>
    </source>
</evidence>